<keyword evidence="2" id="KW-0812">Transmembrane</keyword>
<dbReference type="AlphaFoldDB" id="A0A4R6SD76"/>
<evidence type="ECO:0000313" key="4">
    <source>
        <dbReference type="Proteomes" id="UP000295444"/>
    </source>
</evidence>
<dbReference type="EMBL" id="SNXZ01000003">
    <property type="protein sequence ID" value="TDP97563.1"/>
    <property type="molecule type" value="Genomic_DNA"/>
</dbReference>
<proteinExistence type="predicted"/>
<evidence type="ECO:0000313" key="3">
    <source>
        <dbReference type="EMBL" id="TDP97563.1"/>
    </source>
</evidence>
<protein>
    <submittedName>
        <fullName evidence="3">Uncharacterized protein</fullName>
    </submittedName>
</protein>
<keyword evidence="4" id="KW-1185">Reference proteome</keyword>
<gene>
    <name evidence="3" type="ORF">EV186_103527</name>
</gene>
<reference evidence="3 4" key="1">
    <citation type="submission" date="2019-03" db="EMBL/GenBank/DDBJ databases">
        <title>Genomic Encyclopedia of Type Strains, Phase IV (KMG-IV): sequencing the most valuable type-strain genomes for metagenomic binning, comparative biology and taxonomic classification.</title>
        <authorList>
            <person name="Goeker M."/>
        </authorList>
    </citation>
    <scope>NUCLEOTIDE SEQUENCE [LARGE SCALE GENOMIC DNA]</scope>
    <source>
        <strain evidence="3 4">DSM 45361</strain>
    </source>
</reference>
<feature type="transmembrane region" description="Helical" evidence="2">
    <location>
        <begin position="55"/>
        <end position="80"/>
    </location>
</feature>
<keyword evidence="2" id="KW-1133">Transmembrane helix</keyword>
<accession>A0A4R6SD76</accession>
<name>A0A4R6SD76_LABRH</name>
<feature type="transmembrane region" description="Helical" evidence="2">
    <location>
        <begin position="121"/>
        <end position="138"/>
    </location>
</feature>
<feature type="region of interest" description="Disordered" evidence="1">
    <location>
        <begin position="11"/>
        <end position="30"/>
    </location>
</feature>
<comment type="caution">
    <text evidence="3">The sequence shown here is derived from an EMBL/GenBank/DDBJ whole genome shotgun (WGS) entry which is preliminary data.</text>
</comment>
<organism evidence="3 4">
    <name type="scientific">Labedaea rhizosphaerae</name>
    <dbReference type="NCBI Taxonomy" id="598644"/>
    <lineage>
        <taxon>Bacteria</taxon>
        <taxon>Bacillati</taxon>
        <taxon>Actinomycetota</taxon>
        <taxon>Actinomycetes</taxon>
        <taxon>Pseudonocardiales</taxon>
        <taxon>Pseudonocardiaceae</taxon>
        <taxon>Labedaea</taxon>
    </lineage>
</organism>
<sequence length="157" mass="17070">MQGGGGALTLDCMTIPDPERGPRPGYEAPGYEAPGYEVHEEIEDSRAGRIRAVRMVCSVITFITVLFAVVLVAHIILVLAEANPKNGFASFVSSWASGVSLGLHNLFTPDAAKLRTFLNDGTAAILWLLIGAALNFLIRRFTLPGPRRSVDYRRTIE</sequence>
<keyword evidence="2" id="KW-0472">Membrane</keyword>
<evidence type="ECO:0000256" key="1">
    <source>
        <dbReference type="SAM" id="MobiDB-lite"/>
    </source>
</evidence>
<dbReference type="Proteomes" id="UP000295444">
    <property type="component" value="Unassembled WGS sequence"/>
</dbReference>
<evidence type="ECO:0000256" key="2">
    <source>
        <dbReference type="SAM" id="Phobius"/>
    </source>
</evidence>